<feature type="region of interest" description="Disordered" evidence="10">
    <location>
        <begin position="126"/>
        <end position="145"/>
    </location>
</feature>
<evidence type="ECO:0000256" key="1">
    <source>
        <dbReference type="ARBA" id="ARBA00004571"/>
    </source>
</evidence>
<keyword evidence="2 8" id="KW-0813">Transport</keyword>
<dbReference type="Pfam" id="PF07715">
    <property type="entry name" value="Plug"/>
    <property type="match status" value="1"/>
</dbReference>
<dbReference type="RefSeq" id="WP_189568472.1">
    <property type="nucleotide sequence ID" value="NZ_BMXF01000007.1"/>
</dbReference>
<keyword evidence="4 8" id="KW-0812">Transmembrane</keyword>
<dbReference type="NCBIfam" id="TIGR04057">
    <property type="entry name" value="SusC_RagA_signa"/>
    <property type="match status" value="1"/>
</dbReference>
<dbReference type="InterPro" id="IPR023997">
    <property type="entry name" value="TonB-dep_OMP_SusC/RagA_CS"/>
</dbReference>
<evidence type="ECO:0000256" key="6">
    <source>
        <dbReference type="ARBA" id="ARBA00023136"/>
    </source>
</evidence>
<evidence type="ECO:0000256" key="2">
    <source>
        <dbReference type="ARBA" id="ARBA00022448"/>
    </source>
</evidence>
<evidence type="ECO:0000313" key="14">
    <source>
        <dbReference type="EMBL" id="GHB87030.1"/>
    </source>
</evidence>
<protein>
    <submittedName>
        <fullName evidence="14">SusC/RagA family TonB-linked outer membrane protein</fullName>
    </submittedName>
</protein>
<dbReference type="Gene3D" id="2.60.40.1120">
    <property type="entry name" value="Carboxypeptidase-like, regulatory domain"/>
    <property type="match status" value="1"/>
</dbReference>
<keyword evidence="15" id="KW-1185">Reference proteome</keyword>
<dbReference type="InterPro" id="IPR012910">
    <property type="entry name" value="Plug_dom"/>
</dbReference>
<evidence type="ECO:0000256" key="11">
    <source>
        <dbReference type="SAM" id="SignalP"/>
    </source>
</evidence>
<evidence type="ECO:0000256" key="7">
    <source>
        <dbReference type="ARBA" id="ARBA00023237"/>
    </source>
</evidence>
<dbReference type="InterPro" id="IPR008969">
    <property type="entry name" value="CarboxyPept-like_regulatory"/>
</dbReference>
<dbReference type="Gene3D" id="2.40.170.20">
    <property type="entry name" value="TonB-dependent receptor, beta-barrel domain"/>
    <property type="match status" value="1"/>
</dbReference>
<comment type="caution">
    <text evidence="14">The sequence shown here is derived from an EMBL/GenBank/DDBJ whole genome shotgun (WGS) entry which is preliminary data.</text>
</comment>
<feature type="chain" id="PRO_5035289869" evidence="11">
    <location>
        <begin position="22"/>
        <end position="1141"/>
    </location>
</feature>
<dbReference type="InterPro" id="IPR039426">
    <property type="entry name" value="TonB-dep_rcpt-like"/>
</dbReference>
<comment type="similarity">
    <text evidence="8 9">Belongs to the TonB-dependent receptor family.</text>
</comment>
<evidence type="ECO:0000256" key="4">
    <source>
        <dbReference type="ARBA" id="ARBA00022692"/>
    </source>
</evidence>
<dbReference type="GO" id="GO:0009279">
    <property type="term" value="C:cell outer membrane"/>
    <property type="evidence" value="ECO:0007669"/>
    <property type="project" value="UniProtKB-SubCell"/>
</dbReference>
<evidence type="ECO:0000256" key="5">
    <source>
        <dbReference type="ARBA" id="ARBA00023077"/>
    </source>
</evidence>
<evidence type="ECO:0000256" key="3">
    <source>
        <dbReference type="ARBA" id="ARBA00022452"/>
    </source>
</evidence>
<accession>A0A8J3DFN4</accession>
<dbReference type="InterPro" id="IPR037066">
    <property type="entry name" value="Plug_dom_sf"/>
</dbReference>
<evidence type="ECO:0000256" key="10">
    <source>
        <dbReference type="SAM" id="MobiDB-lite"/>
    </source>
</evidence>
<keyword evidence="7 8" id="KW-0998">Cell outer membrane</keyword>
<dbReference type="Proteomes" id="UP000598271">
    <property type="component" value="Unassembled WGS sequence"/>
</dbReference>
<proteinExistence type="inferred from homology"/>
<evidence type="ECO:0000259" key="13">
    <source>
        <dbReference type="Pfam" id="PF07715"/>
    </source>
</evidence>
<dbReference type="Pfam" id="PF00593">
    <property type="entry name" value="TonB_dep_Rec_b-barrel"/>
    <property type="match status" value="1"/>
</dbReference>
<dbReference type="Pfam" id="PF13715">
    <property type="entry name" value="CarbopepD_reg_2"/>
    <property type="match status" value="1"/>
</dbReference>
<dbReference type="PROSITE" id="PS52016">
    <property type="entry name" value="TONB_DEPENDENT_REC_3"/>
    <property type="match status" value="1"/>
</dbReference>
<dbReference type="Gene3D" id="2.170.130.10">
    <property type="entry name" value="TonB-dependent receptor, plug domain"/>
    <property type="match status" value="1"/>
</dbReference>
<keyword evidence="11" id="KW-0732">Signal</keyword>
<organism evidence="14 15">
    <name type="scientific">Persicitalea jodogahamensis</name>
    <dbReference type="NCBI Taxonomy" id="402147"/>
    <lineage>
        <taxon>Bacteria</taxon>
        <taxon>Pseudomonadati</taxon>
        <taxon>Bacteroidota</taxon>
        <taxon>Cytophagia</taxon>
        <taxon>Cytophagales</taxon>
        <taxon>Spirosomataceae</taxon>
        <taxon>Persicitalea</taxon>
    </lineage>
</organism>
<dbReference type="SUPFAM" id="SSF49464">
    <property type="entry name" value="Carboxypeptidase regulatory domain-like"/>
    <property type="match status" value="1"/>
</dbReference>
<gene>
    <name evidence="14" type="ORF">GCM10007390_48590</name>
</gene>
<comment type="subcellular location">
    <subcellularLocation>
        <location evidence="1 8">Cell outer membrane</location>
        <topology evidence="1 8">Multi-pass membrane protein</topology>
    </subcellularLocation>
</comment>
<dbReference type="SUPFAM" id="SSF56935">
    <property type="entry name" value="Porins"/>
    <property type="match status" value="1"/>
</dbReference>
<feature type="region of interest" description="Disordered" evidence="10">
    <location>
        <begin position="153"/>
        <end position="199"/>
    </location>
</feature>
<evidence type="ECO:0000259" key="12">
    <source>
        <dbReference type="Pfam" id="PF00593"/>
    </source>
</evidence>
<feature type="signal peptide" evidence="11">
    <location>
        <begin position="1"/>
        <end position="21"/>
    </location>
</feature>
<keyword evidence="5 9" id="KW-0798">TonB box</keyword>
<dbReference type="InterPro" id="IPR023996">
    <property type="entry name" value="TonB-dep_OMP_SusC/RagA"/>
</dbReference>
<evidence type="ECO:0000256" key="9">
    <source>
        <dbReference type="RuleBase" id="RU003357"/>
    </source>
</evidence>
<sequence length="1141" mass="124201">MKKTIIQFVMSGVFAALVTGASPGFCQNLAFAQGEPPQSTSAQQPAAKDLKEVLDQLKTLYGKDILFEIKTVEGLKVQPDVVKKADGFEKNLERVLKSAGLRFKKMNESSYLILSKSEVEKATKTARFQARQNRNSPLGNPVSREIGDLVNPLTARAQTAPAERTITGRVRDEKGEGLPGVSVVVQGGARGTTTNTEGRFSLSVPDRDVTLSFSYVGYLPQEVTISNQSNLDITLLTDVKALEEVVVVGYGAVKKSDLTGSVASVNEQELTAYPAVSAVQALQGRAAGVSVQSTNGEPGGDFKIRIRGATSINASSAPLFVVDGLVGGVVPPPEDIASIEVLKDASATAIYGSRGANGVVMVTTKSGKAGKVQVSVNSSYSRQREINRLNLLSARPFAEYINEARGRDYYDLNNLEADTDWQSLIYRPGYTQNHQVSVAGGKEGVKYYVSGVFYDQQGVIHTSKYNRMSLTTNLAFDVSKCISLSLNSLMSRTKQDGVYSQRTSAAADPGVTTAAYRFEPAVGVFDADGNYNVSKIYAAPSDNPLAVLRGREIENIGENLQTNLRATVKILNGLTFNSTVGFIFRNARNGSYNNRISNRGQDNGGIASLSNRRNFNILNENYLNYDKTFAQKHHLTLTGGYSYQKFRNESFGASNAGFISDAFSFWNLDAGTVLKTPNSGLSESEIASFYGRVNYNFADRYLLTGTARYDGASQFSAGNKWSFFPSGAFAWNVSNEDFFPKNRVLSNAKLRISYGLTGNQAIVPYESLARLSNSFFVVNNAIINSVRPTAIANKDLTWETTAQFDVGLDLAFLQNRIDLSADYYVKNTSDLLFRVPIPAFSGYSSRLENIGEVQNKGVEFMISSKNLVGTLKWSSSFNITRNRSRVVSLPGGTDIIYAGAPSNIINSALQHAILREEAPVGSFYGYVYEGVYQQGDNFLPGGGFEQVAGGEKFADLNGDGRLSAEDRQIIGDPNPRYTWGLNNDFSYKGFSLNVFFQASVGGDILNLTRLELDRLNGTTNATTDALRRWTPTNTDTDIPKATDNRNSRISTRFVEDGSYVRLKNLTVGYDFALGLLSKLGIQKARLYVSAQNILTFTKYKGVDPEVAFNSDGTASGNINLGLDYGSYPNIKSVTFGVNLGL</sequence>
<keyword evidence="3 8" id="KW-1134">Transmembrane beta strand</keyword>
<evidence type="ECO:0000256" key="8">
    <source>
        <dbReference type="PROSITE-ProRule" id="PRU01360"/>
    </source>
</evidence>
<dbReference type="InterPro" id="IPR000531">
    <property type="entry name" value="Beta-barrel_TonB"/>
</dbReference>
<dbReference type="AlphaFoldDB" id="A0A8J3DFN4"/>
<reference evidence="14 15" key="1">
    <citation type="journal article" date="2014" name="Int. J. Syst. Evol. Microbiol.">
        <title>Complete genome sequence of Corynebacterium casei LMG S-19264T (=DSM 44701T), isolated from a smear-ripened cheese.</title>
        <authorList>
            <consortium name="US DOE Joint Genome Institute (JGI-PGF)"/>
            <person name="Walter F."/>
            <person name="Albersmeier A."/>
            <person name="Kalinowski J."/>
            <person name="Ruckert C."/>
        </authorList>
    </citation>
    <scope>NUCLEOTIDE SEQUENCE [LARGE SCALE GENOMIC DNA]</scope>
    <source>
        <strain evidence="14 15">KCTC 12866</strain>
    </source>
</reference>
<evidence type="ECO:0000313" key="15">
    <source>
        <dbReference type="Proteomes" id="UP000598271"/>
    </source>
</evidence>
<dbReference type="InterPro" id="IPR036942">
    <property type="entry name" value="Beta-barrel_TonB_sf"/>
</dbReference>
<feature type="domain" description="TonB-dependent receptor plug" evidence="13">
    <location>
        <begin position="255"/>
        <end position="359"/>
    </location>
</feature>
<name>A0A8J3DFN4_9BACT</name>
<keyword evidence="6 8" id="KW-0472">Membrane</keyword>
<dbReference type="NCBIfam" id="TIGR04056">
    <property type="entry name" value="OMP_RagA_SusC"/>
    <property type="match status" value="1"/>
</dbReference>
<feature type="domain" description="TonB-dependent receptor-like beta-barrel" evidence="12">
    <location>
        <begin position="508"/>
        <end position="1093"/>
    </location>
</feature>
<dbReference type="EMBL" id="BMXF01000007">
    <property type="protein sequence ID" value="GHB87030.1"/>
    <property type="molecule type" value="Genomic_DNA"/>
</dbReference>